<name>A0A8K0NXG4_LADFU</name>
<dbReference type="AlphaFoldDB" id="A0A8K0NXG4"/>
<dbReference type="OrthoDB" id="6780053at2759"/>
<evidence type="ECO:0000313" key="3">
    <source>
        <dbReference type="Proteomes" id="UP000792457"/>
    </source>
</evidence>
<proteinExistence type="predicted"/>
<gene>
    <name evidence="2" type="ORF">J437_LFUL004174</name>
</gene>
<organism evidence="2 3">
    <name type="scientific">Ladona fulva</name>
    <name type="common">Scarce chaser dragonfly</name>
    <name type="synonym">Libellula fulva</name>
    <dbReference type="NCBI Taxonomy" id="123851"/>
    <lineage>
        <taxon>Eukaryota</taxon>
        <taxon>Metazoa</taxon>
        <taxon>Ecdysozoa</taxon>
        <taxon>Arthropoda</taxon>
        <taxon>Hexapoda</taxon>
        <taxon>Insecta</taxon>
        <taxon>Pterygota</taxon>
        <taxon>Palaeoptera</taxon>
        <taxon>Odonata</taxon>
        <taxon>Epiprocta</taxon>
        <taxon>Anisoptera</taxon>
        <taxon>Libelluloidea</taxon>
        <taxon>Libellulidae</taxon>
        <taxon>Ladona</taxon>
    </lineage>
</organism>
<protein>
    <recommendedName>
        <fullName evidence="4">Reverse transcriptase</fullName>
    </recommendedName>
</protein>
<dbReference type="EMBL" id="KZ308244">
    <property type="protein sequence ID" value="KAG8225606.1"/>
    <property type="molecule type" value="Genomic_DNA"/>
</dbReference>
<evidence type="ECO:0008006" key="4">
    <source>
        <dbReference type="Google" id="ProtNLM"/>
    </source>
</evidence>
<evidence type="ECO:0000313" key="2">
    <source>
        <dbReference type="EMBL" id="KAG8225606.1"/>
    </source>
</evidence>
<sequence>MWYNPHPWRRPAPPSYHGQGQQQQHPNLQWPPFAPLRPPPPPPAPLRIQWCAPPRQEDDVPKAWKISRTILLHKGGDMDDTSNWRPIPLQSTLAKIFGNHLKLKHRDISLWNAESLEDGDLSAPTTKASRWISGMMLCCSQSRSTHSEYFSLVAALAEFIASQLLSKGTVTSIMWKGPLVPSDTTTSGLALAYVDDFVIFGKSARALHQLLHAVSSAATWSSLQFKPRKCTSLHLTHTASKQGTKASQFHIQGRPMQMLKRLDGIQADVGAITASSFTPWQRLDAIRTFLLSRLDFHLRVTDFSKAALAETERNLLTATRAE</sequence>
<evidence type="ECO:0000256" key="1">
    <source>
        <dbReference type="SAM" id="MobiDB-lite"/>
    </source>
</evidence>
<keyword evidence="3" id="KW-1185">Reference proteome</keyword>
<reference evidence="2" key="1">
    <citation type="submission" date="2013-04" db="EMBL/GenBank/DDBJ databases">
        <authorList>
            <person name="Qu J."/>
            <person name="Murali S.C."/>
            <person name="Bandaranaike D."/>
            <person name="Bellair M."/>
            <person name="Blankenburg K."/>
            <person name="Chao H."/>
            <person name="Dinh H."/>
            <person name="Doddapaneni H."/>
            <person name="Downs B."/>
            <person name="Dugan-Rocha S."/>
            <person name="Elkadiri S."/>
            <person name="Gnanaolivu R.D."/>
            <person name="Hernandez B."/>
            <person name="Javaid M."/>
            <person name="Jayaseelan J.C."/>
            <person name="Lee S."/>
            <person name="Li M."/>
            <person name="Ming W."/>
            <person name="Munidasa M."/>
            <person name="Muniz J."/>
            <person name="Nguyen L."/>
            <person name="Ongeri F."/>
            <person name="Osuji N."/>
            <person name="Pu L.-L."/>
            <person name="Puazo M."/>
            <person name="Qu C."/>
            <person name="Quiroz J."/>
            <person name="Raj R."/>
            <person name="Weissenberger G."/>
            <person name="Xin Y."/>
            <person name="Zou X."/>
            <person name="Han Y."/>
            <person name="Richards S."/>
            <person name="Worley K."/>
            <person name="Muzny D."/>
            <person name="Gibbs R."/>
        </authorList>
    </citation>
    <scope>NUCLEOTIDE SEQUENCE</scope>
    <source>
        <strain evidence="2">Sampled in the wild</strain>
    </source>
</reference>
<dbReference type="Proteomes" id="UP000792457">
    <property type="component" value="Unassembled WGS sequence"/>
</dbReference>
<reference evidence="2" key="2">
    <citation type="submission" date="2017-10" db="EMBL/GenBank/DDBJ databases">
        <title>Ladona fulva Genome sequencing and assembly.</title>
        <authorList>
            <person name="Murali S."/>
            <person name="Richards S."/>
            <person name="Bandaranaike D."/>
            <person name="Bellair M."/>
            <person name="Blankenburg K."/>
            <person name="Chao H."/>
            <person name="Dinh H."/>
            <person name="Doddapaneni H."/>
            <person name="Dugan-Rocha S."/>
            <person name="Elkadiri S."/>
            <person name="Gnanaolivu R."/>
            <person name="Hernandez B."/>
            <person name="Skinner E."/>
            <person name="Javaid M."/>
            <person name="Lee S."/>
            <person name="Li M."/>
            <person name="Ming W."/>
            <person name="Munidasa M."/>
            <person name="Muniz J."/>
            <person name="Nguyen L."/>
            <person name="Hughes D."/>
            <person name="Osuji N."/>
            <person name="Pu L.-L."/>
            <person name="Puazo M."/>
            <person name="Qu C."/>
            <person name="Quiroz J."/>
            <person name="Raj R."/>
            <person name="Weissenberger G."/>
            <person name="Xin Y."/>
            <person name="Zou X."/>
            <person name="Han Y."/>
            <person name="Worley K."/>
            <person name="Muzny D."/>
            <person name="Gibbs R."/>
        </authorList>
    </citation>
    <scope>NUCLEOTIDE SEQUENCE</scope>
    <source>
        <strain evidence="2">Sampled in the wild</strain>
    </source>
</reference>
<comment type="caution">
    <text evidence="2">The sequence shown here is derived from an EMBL/GenBank/DDBJ whole genome shotgun (WGS) entry which is preliminary data.</text>
</comment>
<feature type="region of interest" description="Disordered" evidence="1">
    <location>
        <begin position="1"/>
        <end position="46"/>
    </location>
</feature>
<feature type="compositionally biased region" description="Pro residues" evidence="1">
    <location>
        <begin position="32"/>
        <end position="45"/>
    </location>
</feature>
<accession>A0A8K0NXG4</accession>